<dbReference type="Pfam" id="PF00389">
    <property type="entry name" value="2-Hacid_dh"/>
    <property type="match status" value="1"/>
</dbReference>
<evidence type="ECO:0000313" key="4">
    <source>
        <dbReference type="EMBL" id="MCX2740796.1"/>
    </source>
</evidence>
<dbReference type="SUPFAM" id="SSF52283">
    <property type="entry name" value="Formate/glycerate dehydrogenase catalytic domain-like"/>
    <property type="match status" value="1"/>
</dbReference>
<accession>A0ABT3RH76</accession>
<gene>
    <name evidence="4" type="ORF">OO017_12630</name>
</gene>
<dbReference type="InterPro" id="IPR006139">
    <property type="entry name" value="D-isomer_2_OHA_DH_cat_dom"/>
</dbReference>
<dbReference type="Pfam" id="PF02826">
    <property type="entry name" value="2-Hacid_dh_C"/>
    <property type="match status" value="1"/>
</dbReference>
<reference evidence="4 5" key="1">
    <citation type="submission" date="2022-11" db="EMBL/GenBank/DDBJ databases">
        <title>The characterization of three novel Bacteroidetes species and genomic analysis of their roles in tidal elemental geochemical cycles.</title>
        <authorList>
            <person name="Ma K.-J."/>
        </authorList>
    </citation>
    <scope>NUCLEOTIDE SEQUENCE [LARGE SCALE GENOMIC DNA]</scope>
    <source>
        <strain evidence="4 5">M82</strain>
    </source>
</reference>
<keyword evidence="5" id="KW-1185">Reference proteome</keyword>
<evidence type="ECO:0000259" key="3">
    <source>
        <dbReference type="Pfam" id="PF02826"/>
    </source>
</evidence>
<proteinExistence type="inferred from homology"/>
<evidence type="ECO:0000256" key="1">
    <source>
        <dbReference type="RuleBase" id="RU003719"/>
    </source>
</evidence>
<dbReference type="PANTHER" id="PTHR42938">
    <property type="entry name" value="FORMATE DEHYDROGENASE 1"/>
    <property type="match status" value="1"/>
</dbReference>
<keyword evidence="1" id="KW-0560">Oxidoreductase</keyword>
<evidence type="ECO:0000259" key="2">
    <source>
        <dbReference type="Pfam" id="PF00389"/>
    </source>
</evidence>
<dbReference type="PANTHER" id="PTHR42938:SF9">
    <property type="entry name" value="FORMATE DEHYDROGENASE 1"/>
    <property type="match status" value="1"/>
</dbReference>
<dbReference type="SUPFAM" id="SSF51735">
    <property type="entry name" value="NAD(P)-binding Rossmann-fold domains"/>
    <property type="match status" value="1"/>
</dbReference>
<comment type="caution">
    <text evidence="4">The sequence shown here is derived from an EMBL/GenBank/DDBJ whole genome shotgun (WGS) entry which is preliminary data.</text>
</comment>
<organism evidence="4 5">
    <name type="scientific">Pontibacter anaerobius</name>
    <dbReference type="NCBI Taxonomy" id="2993940"/>
    <lineage>
        <taxon>Bacteria</taxon>
        <taxon>Pseudomonadati</taxon>
        <taxon>Bacteroidota</taxon>
        <taxon>Cytophagia</taxon>
        <taxon>Cytophagales</taxon>
        <taxon>Hymenobacteraceae</taxon>
        <taxon>Pontibacter</taxon>
    </lineage>
</organism>
<evidence type="ECO:0000313" key="5">
    <source>
        <dbReference type="Proteomes" id="UP001207228"/>
    </source>
</evidence>
<dbReference type="RefSeq" id="WP_266052862.1">
    <property type="nucleotide sequence ID" value="NZ_JAPFQO010000008.1"/>
</dbReference>
<dbReference type="InterPro" id="IPR006140">
    <property type="entry name" value="D-isomer_DH_NAD-bd"/>
</dbReference>
<sequence length="333" mass="37406">MNRKTEPQHYLNHHQPVSTQKNTSTVLIIDEIHPSIFPMLKSIGVEADYRPDIKPEDVQEALQSYEGLVVRSKMRITAETLELADNLKYVARAGAGVDNIDQQALQERGIQLLAANEGNSQAVGEFSVGVLLSLLRNISRSHSQVQQKVWLREENRGEEISGKTVGIIGFGNMGQSFARLLTGFGCRMLAYDRFAPEKINLPVARVPLEQIQAEADIVSLHIPFIQENLFFANDAFFSGFSKPFWFLNTSRGDVVDQQALVRHLRVGSIKGAALDVLENEKLHTLTEQQQQDFEFLASAPNVILTPHIAGWTHESYVKINEVLVRKIQQLLVR</sequence>
<protein>
    <submittedName>
        <fullName evidence="4">Phosphoglycerate dehydrogenase</fullName>
    </submittedName>
</protein>
<feature type="domain" description="D-isomer specific 2-hydroxyacid dehydrogenase catalytic" evidence="2">
    <location>
        <begin position="26"/>
        <end position="330"/>
    </location>
</feature>
<feature type="domain" description="D-isomer specific 2-hydroxyacid dehydrogenase NAD-binding" evidence="3">
    <location>
        <begin position="129"/>
        <end position="309"/>
    </location>
</feature>
<name>A0ABT3RH76_9BACT</name>
<dbReference type="InterPro" id="IPR036291">
    <property type="entry name" value="NAD(P)-bd_dom_sf"/>
</dbReference>
<dbReference type="EMBL" id="JAPFQO010000008">
    <property type="protein sequence ID" value="MCX2740796.1"/>
    <property type="molecule type" value="Genomic_DNA"/>
</dbReference>
<dbReference type="Proteomes" id="UP001207228">
    <property type="component" value="Unassembled WGS sequence"/>
</dbReference>
<comment type="similarity">
    <text evidence="1">Belongs to the D-isomer specific 2-hydroxyacid dehydrogenase family.</text>
</comment>
<dbReference type="Gene3D" id="3.40.50.720">
    <property type="entry name" value="NAD(P)-binding Rossmann-like Domain"/>
    <property type="match status" value="2"/>
</dbReference>